<dbReference type="InterPro" id="IPR004045">
    <property type="entry name" value="Glutathione_S-Trfase_N"/>
</dbReference>
<accession>A0AAD1XN76</accession>
<dbReference type="InterPro" id="IPR036282">
    <property type="entry name" value="Glutathione-S-Trfase_C_sf"/>
</dbReference>
<dbReference type="InterPro" id="IPR010987">
    <property type="entry name" value="Glutathione-S-Trfase_C-like"/>
</dbReference>
<dbReference type="SUPFAM" id="SSF47616">
    <property type="entry name" value="GST C-terminal domain-like"/>
    <property type="match status" value="1"/>
</dbReference>
<sequence length="243" mass="28016">MSTNELILYTNVLSPYSRTVMGVLALLEIEYKEHIINPFKGEQKTEWYKKINPKMKIPAIKDGDHCMGESIDICKYLVETRKLKTPVWPVDDQEKTDQMEKDLAKIDELGAATGDVAFKCFFAKALGQKLPPPNEKKKYLDVLYRVYDGLEATLKQRRTQFFNSDDHPGLQDYQCYNLFRQVIDIGLAKLDKHPLLQQWVTACGKVPSIAAVNVKLNKEMKKVKFLMKWVLPIMRCLTCKCCC</sequence>
<evidence type="ECO:0008006" key="6">
    <source>
        <dbReference type="Google" id="ProtNLM"/>
    </source>
</evidence>
<dbReference type="PANTHER" id="PTHR44051:SF8">
    <property type="entry name" value="GLUTATHIONE S-TRANSFERASE GSTA"/>
    <property type="match status" value="1"/>
</dbReference>
<feature type="domain" description="GST N-terminal" evidence="2">
    <location>
        <begin position="4"/>
        <end position="85"/>
    </location>
</feature>
<evidence type="ECO:0000256" key="1">
    <source>
        <dbReference type="ARBA" id="ARBA00007409"/>
    </source>
</evidence>
<protein>
    <recommendedName>
        <fullName evidence="6">Glutathione S-transferase</fullName>
    </recommendedName>
</protein>
<dbReference type="PROSITE" id="PS50405">
    <property type="entry name" value="GST_CTER"/>
    <property type="match status" value="1"/>
</dbReference>
<evidence type="ECO:0000313" key="5">
    <source>
        <dbReference type="Proteomes" id="UP001295684"/>
    </source>
</evidence>
<dbReference type="Proteomes" id="UP001295684">
    <property type="component" value="Unassembled WGS sequence"/>
</dbReference>
<organism evidence="4 5">
    <name type="scientific">Euplotes crassus</name>
    <dbReference type="NCBI Taxonomy" id="5936"/>
    <lineage>
        <taxon>Eukaryota</taxon>
        <taxon>Sar</taxon>
        <taxon>Alveolata</taxon>
        <taxon>Ciliophora</taxon>
        <taxon>Intramacronucleata</taxon>
        <taxon>Spirotrichea</taxon>
        <taxon>Hypotrichia</taxon>
        <taxon>Euplotida</taxon>
        <taxon>Euplotidae</taxon>
        <taxon>Moneuplotes</taxon>
    </lineage>
</organism>
<name>A0AAD1XN76_EUPCR</name>
<dbReference type="InterPro" id="IPR040079">
    <property type="entry name" value="Glutathione_S-Trfase"/>
</dbReference>
<dbReference type="EMBL" id="CAMPGE010017561">
    <property type="protein sequence ID" value="CAI2376031.1"/>
    <property type="molecule type" value="Genomic_DNA"/>
</dbReference>
<dbReference type="SFLD" id="SFLDS00019">
    <property type="entry name" value="Glutathione_Transferase_(cytos"/>
    <property type="match status" value="1"/>
</dbReference>
<comment type="similarity">
    <text evidence="1">Belongs to the GST superfamily.</text>
</comment>
<dbReference type="Gene3D" id="3.40.30.10">
    <property type="entry name" value="Glutaredoxin"/>
    <property type="match status" value="1"/>
</dbReference>
<dbReference type="SUPFAM" id="SSF52833">
    <property type="entry name" value="Thioredoxin-like"/>
    <property type="match status" value="1"/>
</dbReference>
<comment type="caution">
    <text evidence="4">The sequence shown here is derived from an EMBL/GenBank/DDBJ whole genome shotgun (WGS) entry which is preliminary data.</text>
</comment>
<reference evidence="4" key="1">
    <citation type="submission" date="2023-07" db="EMBL/GenBank/DDBJ databases">
        <authorList>
            <consortium name="AG Swart"/>
            <person name="Singh M."/>
            <person name="Singh A."/>
            <person name="Seah K."/>
            <person name="Emmerich C."/>
        </authorList>
    </citation>
    <scope>NUCLEOTIDE SEQUENCE</scope>
    <source>
        <strain evidence="4">DP1</strain>
    </source>
</reference>
<dbReference type="InterPro" id="IPR036249">
    <property type="entry name" value="Thioredoxin-like_sf"/>
</dbReference>
<evidence type="ECO:0000259" key="3">
    <source>
        <dbReference type="PROSITE" id="PS50405"/>
    </source>
</evidence>
<dbReference type="PROSITE" id="PS50404">
    <property type="entry name" value="GST_NTER"/>
    <property type="match status" value="1"/>
</dbReference>
<dbReference type="Gene3D" id="1.20.1050.10">
    <property type="match status" value="1"/>
</dbReference>
<keyword evidence="5" id="KW-1185">Reference proteome</keyword>
<feature type="domain" description="GST C-terminal" evidence="3">
    <location>
        <begin position="92"/>
        <end position="225"/>
    </location>
</feature>
<dbReference type="PANTHER" id="PTHR44051">
    <property type="entry name" value="GLUTATHIONE S-TRANSFERASE-RELATED"/>
    <property type="match status" value="1"/>
</dbReference>
<dbReference type="SFLD" id="SFLDG00358">
    <property type="entry name" value="Main_(cytGST)"/>
    <property type="match status" value="1"/>
</dbReference>
<evidence type="ECO:0000313" key="4">
    <source>
        <dbReference type="EMBL" id="CAI2376031.1"/>
    </source>
</evidence>
<dbReference type="AlphaFoldDB" id="A0AAD1XN76"/>
<dbReference type="Pfam" id="PF13409">
    <property type="entry name" value="GST_N_2"/>
    <property type="match status" value="1"/>
</dbReference>
<gene>
    <name evidence="4" type="ORF">ECRASSUSDP1_LOCUS17400</name>
</gene>
<evidence type="ECO:0000259" key="2">
    <source>
        <dbReference type="PROSITE" id="PS50404"/>
    </source>
</evidence>
<proteinExistence type="inferred from homology"/>